<evidence type="ECO:0000313" key="2">
    <source>
        <dbReference type="EMBL" id="KAF4726640.1"/>
    </source>
</evidence>
<proteinExistence type="predicted"/>
<dbReference type="AlphaFoldDB" id="A0A7J6S3L8"/>
<gene>
    <name evidence="2" type="ORF">FOZ63_015581</name>
</gene>
<evidence type="ECO:0000256" key="1">
    <source>
        <dbReference type="SAM" id="MobiDB-lite"/>
    </source>
</evidence>
<feature type="compositionally biased region" description="Low complexity" evidence="1">
    <location>
        <begin position="1"/>
        <end position="11"/>
    </location>
</feature>
<accession>A0A7J6S3L8</accession>
<dbReference type="Proteomes" id="UP000553632">
    <property type="component" value="Unassembled WGS sequence"/>
</dbReference>
<dbReference type="EMBL" id="JABANO010021542">
    <property type="protein sequence ID" value="KAF4726640.1"/>
    <property type="molecule type" value="Genomic_DNA"/>
</dbReference>
<sequence>VYDVGAATATTSKKKKQKTEKGERKASTSSQFGSLLRNLRCRSGKCKKAEEGGGRSEVPGPAGGSQSVEGNGRPEIQVMVEEEPKLRVTGDCSLPYTFQLNSPETDEEEPHMGGIVVHANELVRDGRGAALKHTALDYIYAWENGQYNNINRMNIMLDVGDIIPSRTTIDPEATCTSQTELWGKEGLTRALQSKTDLASTFREEDLLADFTRMLAPETTGLIDHISALEEEARENEDQTADPEKAPAFIWSLVHDKLREQEKSNNYYVCPPVIIQSTDNKTVIFKLGGAGTDSKLKLHEVEVIGSRAWRESDVQPARMARIHELENETVQIKGPHSKDLCVNQFVEYGRTVQRCLDDIKKRSRKSILLEPPSDEDEMKDKVQQSAGLLYRYFFQVRL</sequence>
<keyword evidence="3" id="KW-1185">Reference proteome</keyword>
<name>A0A7J6S3L8_PEROL</name>
<feature type="non-terminal residue" evidence="2">
    <location>
        <position position="397"/>
    </location>
</feature>
<feature type="region of interest" description="Disordered" evidence="1">
    <location>
        <begin position="1"/>
        <end position="72"/>
    </location>
</feature>
<comment type="caution">
    <text evidence="2">The sequence shown here is derived from an EMBL/GenBank/DDBJ whole genome shotgun (WGS) entry which is preliminary data.</text>
</comment>
<evidence type="ECO:0000313" key="3">
    <source>
        <dbReference type="Proteomes" id="UP000553632"/>
    </source>
</evidence>
<protein>
    <submittedName>
        <fullName evidence="2">Uncharacterized protein</fullName>
    </submittedName>
</protein>
<organism evidence="2 3">
    <name type="scientific">Perkinsus olseni</name>
    <name type="common">Perkinsus atlanticus</name>
    <dbReference type="NCBI Taxonomy" id="32597"/>
    <lineage>
        <taxon>Eukaryota</taxon>
        <taxon>Sar</taxon>
        <taxon>Alveolata</taxon>
        <taxon>Perkinsozoa</taxon>
        <taxon>Perkinsea</taxon>
        <taxon>Perkinsida</taxon>
        <taxon>Perkinsidae</taxon>
        <taxon>Perkinsus</taxon>
    </lineage>
</organism>
<reference evidence="2 3" key="1">
    <citation type="submission" date="2020-04" db="EMBL/GenBank/DDBJ databases">
        <title>Perkinsus olseni comparative genomics.</title>
        <authorList>
            <person name="Bogema D.R."/>
        </authorList>
    </citation>
    <scope>NUCLEOTIDE SEQUENCE [LARGE SCALE GENOMIC DNA]</scope>
    <source>
        <strain evidence="2 3">ATCC PRA-207</strain>
    </source>
</reference>